<dbReference type="Gene3D" id="3.40.50.720">
    <property type="entry name" value="NAD(P)-binding Rossmann-like Domain"/>
    <property type="match status" value="1"/>
</dbReference>
<dbReference type="Proteomes" id="UP001438953">
    <property type="component" value="Unassembled WGS sequence"/>
</dbReference>
<protein>
    <submittedName>
        <fullName evidence="3">SDR family NAD(P)-dependent oxidoreductase</fullName>
    </submittedName>
</protein>
<evidence type="ECO:0000256" key="1">
    <source>
        <dbReference type="ARBA" id="ARBA00006484"/>
    </source>
</evidence>
<dbReference type="InterPro" id="IPR036291">
    <property type="entry name" value="NAD(P)-bd_dom_sf"/>
</dbReference>
<dbReference type="EMBL" id="JAYWLC010000002">
    <property type="protein sequence ID" value="MER5171060.1"/>
    <property type="molecule type" value="Genomic_DNA"/>
</dbReference>
<dbReference type="PRINTS" id="PR00080">
    <property type="entry name" value="SDRFAMILY"/>
</dbReference>
<reference evidence="3 4" key="2">
    <citation type="submission" date="2024-06" db="EMBL/GenBank/DDBJ databases">
        <title>Thioclava kandeliae sp. nov. from a rhizosphere soil sample of Kandelia candel in a mangrove.</title>
        <authorList>
            <person name="Mu T."/>
        </authorList>
    </citation>
    <scope>NUCLEOTIDE SEQUENCE [LARGE SCALE GENOMIC DNA]</scope>
    <source>
        <strain evidence="3 4">CPCC 100088</strain>
    </source>
</reference>
<dbReference type="PANTHER" id="PTHR43639:SF1">
    <property type="entry name" value="SHORT-CHAIN DEHYDROGENASE_REDUCTASE FAMILY PROTEIN"/>
    <property type="match status" value="1"/>
</dbReference>
<comment type="similarity">
    <text evidence="1">Belongs to the short-chain dehydrogenases/reductases (SDR) family.</text>
</comment>
<comment type="caution">
    <text evidence="3">The sequence shown here is derived from an EMBL/GenBank/DDBJ whole genome shotgun (WGS) entry which is preliminary data.</text>
</comment>
<sequence length="249" mass="25846">MELTGRKLLVTGAQQGIGEAVALAAAKAGADVALNYLDGQAETEALAEKITALGRKAVVLQADMSEIAALPDLVARAAGGLGGLDLLCNNAGIYPRIPFLEMTEEIWDQTLTINLKAYAFLAKAFANHLIASGGDGAIVSMTSLAVQGWLDSAHYASSKGGIVSLTRSMAMELAPYGIRANAIAPGIIDTAQPRYGYTEDQLKDLVAGTLAKRFGSAAEVADTAIYLLSPQASFVNGQVMHVNGGAFFA</sequence>
<gene>
    <name evidence="3" type="ORF">VSX56_04655</name>
</gene>
<dbReference type="CDD" id="cd05233">
    <property type="entry name" value="SDR_c"/>
    <property type="match status" value="1"/>
</dbReference>
<dbReference type="PRINTS" id="PR00081">
    <property type="entry name" value="GDHRDH"/>
</dbReference>
<evidence type="ECO:0000313" key="4">
    <source>
        <dbReference type="Proteomes" id="UP001438953"/>
    </source>
</evidence>
<dbReference type="PANTHER" id="PTHR43639">
    <property type="entry name" value="OXIDOREDUCTASE, SHORT-CHAIN DEHYDROGENASE/REDUCTASE FAMILY (AFU_ORTHOLOGUE AFUA_5G02870)"/>
    <property type="match status" value="1"/>
</dbReference>
<evidence type="ECO:0000313" key="3">
    <source>
        <dbReference type="EMBL" id="MER5171060.1"/>
    </source>
</evidence>
<dbReference type="Pfam" id="PF13561">
    <property type="entry name" value="adh_short_C2"/>
    <property type="match status" value="1"/>
</dbReference>
<organism evidence="3 4">
    <name type="scientific">Thioclava kandeliae</name>
    <dbReference type="NCBI Taxonomy" id="3070818"/>
    <lineage>
        <taxon>Bacteria</taxon>
        <taxon>Pseudomonadati</taxon>
        <taxon>Pseudomonadota</taxon>
        <taxon>Alphaproteobacteria</taxon>
        <taxon>Rhodobacterales</taxon>
        <taxon>Paracoccaceae</taxon>
        <taxon>Thioclava</taxon>
    </lineage>
</organism>
<dbReference type="InterPro" id="IPR002347">
    <property type="entry name" value="SDR_fam"/>
</dbReference>
<reference evidence="3 4" key="1">
    <citation type="submission" date="2024-01" db="EMBL/GenBank/DDBJ databases">
        <authorList>
            <person name="Deng Y."/>
            <person name="Su J."/>
        </authorList>
    </citation>
    <scope>NUCLEOTIDE SEQUENCE [LARGE SCALE GENOMIC DNA]</scope>
    <source>
        <strain evidence="3 4">CPCC 100088</strain>
    </source>
</reference>
<keyword evidence="2" id="KW-0560">Oxidoreductase</keyword>
<dbReference type="SUPFAM" id="SSF51735">
    <property type="entry name" value="NAD(P)-binding Rossmann-fold domains"/>
    <property type="match status" value="1"/>
</dbReference>
<evidence type="ECO:0000256" key="2">
    <source>
        <dbReference type="ARBA" id="ARBA00023002"/>
    </source>
</evidence>
<accession>A0ABV1SDU5</accession>
<proteinExistence type="inferred from homology"/>
<name>A0ABV1SDU5_9RHOB</name>
<dbReference type="RefSeq" id="WP_350935173.1">
    <property type="nucleotide sequence ID" value="NZ_JAYWLC010000002.1"/>
</dbReference>
<keyword evidence="4" id="KW-1185">Reference proteome</keyword>